<evidence type="ECO:0008006" key="4">
    <source>
        <dbReference type="Google" id="ProtNLM"/>
    </source>
</evidence>
<organism evidence="2 3">
    <name type="scientific">Strigamia maritima</name>
    <name type="common">European centipede</name>
    <name type="synonym">Geophilus maritimus</name>
    <dbReference type="NCBI Taxonomy" id="126957"/>
    <lineage>
        <taxon>Eukaryota</taxon>
        <taxon>Metazoa</taxon>
        <taxon>Ecdysozoa</taxon>
        <taxon>Arthropoda</taxon>
        <taxon>Myriapoda</taxon>
        <taxon>Chilopoda</taxon>
        <taxon>Pleurostigmophora</taxon>
        <taxon>Geophilomorpha</taxon>
        <taxon>Linotaeniidae</taxon>
        <taxon>Strigamia</taxon>
    </lineage>
</organism>
<evidence type="ECO:0000313" key="2">
    <source>
        <dbReference type="EnsemblMetazoa" id="SMAR009196-PA"/>
    </source>
</evidence>
<protein>
    <recommendedName>
        <fullName evidence="4">CCHC-type domain-containing protein</fullName>
    </recommendedName>
</protein>
<reference evidence="3" key="1">
    <citation type="submission" date="2011-05" db="EMBL/GenBank/DDBJ databases">
        <authorList>
            <person name="Richards S.R."/>
            <person name="Qu J."/>
            <person name="Jiang H."/>
            <person name="Jhangiani S.N."/>
            <person name="Agravi P."/>
            <person name="Goodspeed R."/>
            <person name="Gross S."/>
            <person name="Mandapat C."/>
            <person name="Jackson L."/>
            <person name="Mathew T."/>
            <person name="Pu L."/>
            <person name="Thornton R."/>
            <person name="Saada N."/>
            <person name="Wilczek-Boney K.B."/>
            <person name="Lee S."/>
            <person name="Kovar C."/>
            <person name="Wu Y."/>
            <person name="Scherer S.E."/>
            <person name="Worley K.C."/>
            <person name="Muzny D.M."/>
            <person name="Gibbs R."/>
        </authorList>
    </citation>
    <scope>NUCLEOTIDE SEQUENCE</scope>
    <source>
        <strain evidence="3">Brora</strain>
    </source>
</reference>
<dbReference type="OMA" id="PRRYANT"/>
<sequence length="281" mass="31125">MHAKLPKLEMPKFSGLTIDWPNFEDRFDLAVGRNLQLAAVDKFQYLLAACQSDAKKLIESYPMEDASFQAALDLLKSTYKSDLMQKSALLAAIKSLPLINSSRPIALVKTRFALLTTYATRLGLLKLGSELAGEILIPEVLDKLPSDMIKGYELTEASSAKRTSLPADNKKKDPPKPAERTGTMNTMLTIGDSKSKPQEKKSAASPWVIKCPFCKKAHYPTQCSKCGDADKRYQLAKEKRLCFNCLTAGHRIFKCASAGRCRTCGKKHHTALHRNVESSQS</sequence>
<dbReference type="AlphaFoldDB" id="T1J6C7"/>
<evidence type="ECO:0000313" key="3">
    <source>
        <dbReference type="Proteomes" id="UP000014500"/>
    </source>
</evidence>
<dbReference type="STRING" id="126957.T1J6C7"/>
<name>T1J6C7_STRMM</name>
<accession>T1J6C7</accession>
<dbReference type="eggNOG" id="ENOG502QR56">
    <property type="taxonomic scope" value="Eukaryota"/>
</dbReference>
<dbReference type="EMBL" id="AFFK01021609">
    <property type="status" value="NOT_ANNOTATED_CDS"/>
    <property type="molecule type" value="Genomic_DNA"/>
</dbReference>
<dbReference type="EnsemblMetazoa" id="SMAR009196-RA">
    <property type="protein sequence ID" value="SMAR009196-PA"/>
    <property type="gene ID" value="SMAR009196"/>
</dbReference>
<dbReference type="HOGENOM" id="CLU_991490_0_0_1"/>
<dbReference type="PhylomeDB" id="T1J6C7"/>
<dbReference type="InterPro" id="IPR005312">
    <property type="entry name" value="DUF1759"/>
</dbReference>
<dbReference type="PANTHER" id="PTHR47331">
    <property type="entry name" value="PHD-TYPE DOMAIN-CONTAINING PROTEIN"/>
    <property type="match status" value="1"/>
</dbReference>
<feature type="region of interest" description="Disordered" evidence="1">
    <location>
        <begin position="160"/>
        <end position="201"/>
    </location>
</feature>
<feature type="compositionally biased region" description="Basic and acidic residues" evidence="1">
    <location>
        <begin position="168"/>
        <end position="179"/>
    </location>
</feature>
<dbReference type="Pfam" id="PF03564">
    <property type="entry name" value="DUF1759"/>
    <property type="match status" value="1"/>
</dbReference>
<dbReference type="Proteomes" id="UP000014500">
    <property type="component" value="Unassembled WGS sequence"/>
</dbReference>
<keyword evidence="3" id="KW-1185">Reference proteome</keyword>
<proteinExistence type="predicted"/>
<reference evidence="2" key="2">
    <citation type="submission" date="2015-02" db="UniProtKB">
        <authorList>
            <consortium name="EnsemblMetazoa"/>
        </authorList>
    </citation>
    <scope>IDENTIFICATION</scope>
</reference>
<evidence type="ECO:0000256" key="1">
    <source>
        <dbReference type="SAM" id="MobiDB-lite"/>
    </source>
</evidence>
<dbReference type="PANTHER" id="PTHR47331:SF1">
    <property type="entry name" value="GAG-LIKE PROTEIN"/>
    <property type="match status" value="1"/>
</dbReference>